<evidence type="ECO:0000313" key="2">
    <source>
        <dbReference type="Proteomes" id="UP000182100"/>
    </source>
</evidence>
<sequence>MIQDLCRFSASAPVSGGAGVKQVRLVLGRASAVSALRICAHLWPGEEARTRTVTDTVLGGLRSGCGRVDQAIGEIAGHSA</sequence>
<organism evidence="1 2">
    <name type="scientific">Streptomyces prasinopilosus</name>
    <dbReference type="NCBI Taxonomy" id="67344"/>
    <lineage>
        <taxon>Bacteria</taxon>
        <taxon>Bacillati</taxon>
        <taxon>Actinomycetota</taxon>
        <taxon>Actinomycetes</taxon>
        <taxon>Kitasatosporales</taxon>
        <taxon>Streptomycetaceae</taxon>
        <taxon>Streptomyces</taxon>
    </lineage>
</organism>
<dbReference type="AlphaFoldDB" id="A0A1G6WFK5"/>
<reference evidence="2" key="1">
    <citation type="submission" date="2016-10" db="EMBL/GenBank/DDBJ databases">
        <authorList>
            <person name="Varghese N."/>
            <person name="Submissions S."/>
        </authorList>
    </citation>
    <scope>NUCLEOTIDE SEQUENCE [LARGE SCALE GENOMIC DNA]</scope>
    <source>
        <strain evidence="2">CGMCC 4.3504</strain>
    </source>
</reference>
<dbReference type="EMBL" id="FMZK01000010">
    <property type="protein sequence ID" value="SDD64588.1"/>
    <property type="molecule type" value="Genomic_DNA"/>
</dbReference>
<protein>
    <submittedName>
        <fullName evidence="1">Uncharacterized protein</fullName>
    </submittedName>
</protein>
<gene>
    <name evidence="1" type="ORF">SAMN05216505_11072</name>
</gene>
<name>A0A1G6WFK5_9ACTN</name>
<dbReference type="STRING" id="67344.SAMN05216505_11072"/>
<proteinExistence type="predicted"/>
<keyword evidence="2" id="KW-1185">Reference proteome</keyword>
<evidence type="ECO:0000313" key="1">
    <source>
        <dbReference type="EMBL" id="SDD64588.1"/>
    </source>
</evidence>
<dbReference type="RefSeq" id="WP_074995120.1">
    <property type="nucleotide sequence ID" value="NZ_FMZK01000010.1"/>
</dbReference>
<dbReference type="Proteomes" id="UP000182100">
    <property type="component" value="Unassembled WGS sequence"/>
</dbReference>
<accession>A0A1G6WFK5</accession>